<evidence type="ECO:0000256" key="4">
    <source>
        <dbReference type="ARBA" id="ARBA00022755"/>
    </source>
</evidence>
<proteinExistence type="inferred from homology"/>
<dbReference type="SUPFAM" id="SSF82697">
    <property type="entry name" value="PurS-like"/>
    <property type="match status" value="1"/>
</dbReference>
<protein>
    <submittedName>
        <fullName evidence="6">Unannotated protein</fullName>
    </submittedName>
</protein>
<dbReference type="GO" id="GO:0016874">
    <property type="term" value="F:ligase activity"/>
    <property type="evidence" value="ECO:0007669"/>
    <property type="project" value="UniProtKB-KW"/>
</dbReference>
<evidence type="ECO:0000256" key="5">
    <source>
        <dbReference type="ARBA" id="ARBA00022840"/>
    </source>
</evidence>
<name>A0A6J6WZ00_9ZZZZ</name>
<keyword evidence="5" id="KW-0067">ATP-binding</keyword>
<dbReference type="PANTHER" id="PTHR34696:SF1">
    <property type="entry name" value="PHOSPHORIBOSYLFORMYLGLYCINAMIDINE SYNTHASE SUBUNIT PURS"/>
    <property type="match status" value="1"/>
</dbReference>
<keyword evidence="2" id="KW-0436">Ligase</keyword>
<dbReference type="Pfam" id="PF02700">
    <property type="entry name" value="PurS"/>
    <property type="match status" value="1"/>
</dbReference>
<reference evidence="6" key="1">
    <citation type="submission" date="2020-05" db="EMBL/GenBank/DDBJ databases">
        <authorList>
            <person name="Chiriac C."/>
            <person name="Salcher M."/>
            <person name="Ghai R."/>
            <person name="Kavagutti S V."/>
        </authorList>
    </citation>
    <scope>NUCLEOTIDE SEQUENCE</scope>
</reference>
<dbReference type="InterPro" id="IPR036604">
    <property type="entry name" value="PurS-like_sf"/>
</dbReference>
<dbReference type="AlphaFoldDB" id="A0A6J6WZ00"/>
<evidence type="ECO:0000256" key="1">
    <source>
        <dbReference type="ARBA" id="ARBA00022490"/>
    </source>
</evidence>
<accession>A0A6J6WZ00</accession>
<evidence type="ECO:0000256" key="2">
    <source>
        <dbReference type="ARBA" id="ARBA00022598"/>
    </source>
</evidence>
<dbReference type="GO" id="GO:0006164">
    <property type="term" value="P:purine nucleotide biosynthetic process"/>
    <property type="evidence" value="ECO:0007669"/>
    <property type="project" value="UniProtKB-KW"/>
</dbReference>
<gene>
    <name evidence="6" type="ORF">UFOPK2958_00961</name>
</gene>
<dbReference type="InterPro" id="IPR003850">
    <property type="entry name" value="PurS"/>
</dbReference>
<dbReference type="PANTHER" id="PTHR34696">
    <property type="entry name" value="PHOSPHORIBOSYLFORMYLGLYCINAMIDINE SYNTHASE SUBUNIT PURS"/>
    <property type="match status" value="1"/>
</dbReference>
<sequence length="84" mass="8900">MKFSVVVEVSLRTGIADPEGATIERALPALGFEGISSVRAGKSFRLNVEATSETEALERAIALADRLLSNPVIEQSTARIEATA</sequence>
<organism evidence="6">
    <name type="scientific">freshwater metagenome</name>
    <dbReference type="NCBI Taxonomy" id="449393"/>
    <lineage>
        <taxon>unclassified sequences</taxon>
        <taxon>metagenomes</taxon>
        <taxon>ecological metagenomes</taxon>
    </lineage>
</organism>
<dbReference type="HAMAP" id="MF_01926">
    <property type="entry name" value="PurS"/>
    <property type="match status" value="1"/>
</dbReference>
<keyword evidence="3" id="KW-0547">Nucleotide-binding</keyword>
<evidence type="ECO:0000256" key="3">
    <source>
        <dbReference type="ARBA" id="ARBA00022741"/>
    </source>
</evidence>
<dbReference type="NCBIfam" id="TIGR00302">
    <property type="entry name" value="phosphoribosylformylglycinamidine synthase subunit PurS"/>
    <property type="match status" value="1"/>
</dbReference>
<dbReference type="EMBL" id="CAFAAB010000109">
    <property type="protein sequence ID" value="CAB4788168.1"/>
    <property type="molecule type" value="Genomic_DNA"/>
</dbReference>
<keyword evidence="1" id="KW-0963">Cytoplasm</keyword>
<dbReference type="NCBIfam" id="NF004630">
    <property type="entry name" value="PRK05974.1"/>
    <property type="match status" value="1"/>
</dbReference>
<keyword evidence="4" id="KW-0658">Purine biosynthesis</keyword>
<dbReference type="Gene3D" id="3.30.1280.10">
    <property type="entry name" value="Phosphoribosylformylglycinamidine synthase subunit PurS"/>
    <property type="match status" value="1"/>
</dbReference>
<dbReference type="GO" id="GO:0005524">
    <property type="term" value="F:ATP binding"/>
    <property type="evidence" value="ECO:0007669"/>
    <property type="project" value="UniProtKB-KW"/>
</dbReference>
<evidence type="ECO:0000313" key="6">
    <source>
        <dbReference type="EMBL" id="CAB4788168.1"/>
    </source>
</evidence>